<dbReference type="InterPro" id="IPR058532">
    <property type="entry name" value="YjbR/MT2646/Rv2570-like"/>
</dbReference>
<dbReference type="RefSeq" id="WP_132497281.1">
    <property type="nucleotide sequence ID" value="NZ_SMAS01000015.1"/>
</dbReference>
<dbReference type="Gene3D" id="3.90.1150.30">
    <property type="match status" value="1"/>
</dbReference>
<keyword evidence="1" id="KW-0238">DNA-binding</keyword>
<dbReference type="AlphaFoldDB" id="A0A4R3NCU1"/>
<evidence type="ECO:0000313" key="2">
    <source>
        <dbReference type="Proteomes" id="UP000295055"/>
    </source>
</evidence>
<dbReference type="SUPFAM" id="SSF142906">
    <property type="entry name" value="YjbR-like"/>
    <property type="match status" value="1"/>
</dbReference>
<accession>A0A4R3NCU1</accession>
<dbReference type="GO" id="GO:0003677">
    <property type="term" value="F:DNA binding"/>
    <property type="evidence" value="ECO:0007669"/>
    <property type="project" value="UniProtKB-KW"/>
</dbReference>
<dbReference type="OrthoDB" id="9804614at2"/>
<dbReference type="EMBL" id="SMAS01000015">
    <property type="protein sequence ID" value="TCT28814.1"/>
    <property type="molecule type" value="Genomic_DNA"/>
</dbReference>
<gene>
    <name evidence="1" type="ORF">EC835_11511</name>
</gene>
<protein>
    <submittedName>
        <fullName evidence="1">Putative DNA-binding protein (MmcQ/YjbR family)</fullName>
    </submittedName>
</protein>
<dbReference type="Pfam" id="PF04237">
    <property type="entry name" value="YjbR"/>
    <property type="match status" value="1"/>
</dbReference>
<dbReference type="InterPro" id="IPR038056">
    <property type="entry name" value="YjbR-like_sf"/>
</dbReference>
<evidence type="ECO:0000313" key="1">
    <source>
        <dbReference type="EMBL" id="TCT28814.1"/>
    </source>
</evidence>
<reference evidence="1 2" key="1">
    <citation type="submission" date="2019-03" db="EMBL/GenBank/DDBJ databases">
        <title>Genomic analyses of the natural microbiome of Caenorhabditis elegans.</title>
        <authorList>
            <person name="Samuel B."/>
        </authorList>
    </citation>
    <scope>NUCLEOTIDE SEQUENCE [LARGE SCALE GENOMIC DNA]</scope>
    <source>
        <strain evidence="1 2">JUb102</strain>
    </source>
</reference>
<comment type="caution">
    <text evidence="1">The sequence shown here is derived from an EMBL/GenBank/DDBJ whole genome shotgun (WGS) entry which is preliminary data.</text>
</comment>
<name>A0A4R3NCU1_9GAMM</name>
<sequence>MNYDEFNMFCGSFPATSHVVQWGNSDVWKIGNTVFAIGGWSPEEETAFTFKVSDLNFDFLSSCSGYKPAPDFANRGMKWIQQIDTKGHLDEEVRYYLSESYKIIVSSLSKRKQVELGILCHINYTHITNSSKTGMLHSYQ</sequence>
<dbReference type="Proteomes" id="UP000295055">
    <property type="component" value="Unassembled WGS sequence"/>
</dbReference>
<organism evidence="1 2">
    <name type="scientific">Providencia alcalifaciens</name>
    <dbReference type="NCBI Taxonomy" id="126385"/>
    <lineage>
        <taxon>Bacteria</taxon>
        <taxon>Pseudomonadati</taxon>
        <taxon>Pseudomonadota</taxon>
        <taxon>Gammaproteobacteria</taxon>
        <taxon>Enterobacterales</taxon>
        <taxon>Morganellaceae</taxon>
        <taxon>Providencia</taxon>
    </lineage>
</organism>
<proteinExistence type="predicted"/>